<keyword evidence="3" id="KW-1185">Reference proteome</keyword>
<name>A0A0C3DHB5_9AGAM</name>
<accession>A0A0C3DHB5</accession>
<feature type="non-terminal residue" evidence="2">
    <location>
        <position position="1"/>
    </location>
</feature>
<reference evidence="3" key="2">
    <citation type="submission" date="2015-01" db="EMBL/GenBank/DDBJ databases">
        <title>Evolutionary Origins and Diversification of the Mycorrhizal Mutualists.</title>
        <authorList>
            <consortium name="DOE Joint Genome Institute"/>
            <consortium name="Mycorrhizal Genomics Consortium"/>
            <person name="Kohler A."/>
            <person name="Kuo A."/>
            <person name="Nagy L.G."/>
            <person name="Floudas D."/>
            <person name="Copeland A."/>
            <person name="Barry K.W."/>
            <person name="Cichocki N."/>
            <person name="Veneault-Fourrey C."/>
            <person name="LaButti K."/>
            <person name="Lindquist E.A."/>
            <person name="Lipzen A."/>
            <person name="Lundell T."/>
            <person name="Morin E."/>
            <person name="Murat C."/>
            <person name="Riley R."/>
            <person name="Ohm R."/>
            <person name="Sun H."/>
            <person name="Tunlid A."/>
            <person name="Henrissat B."/>
            <person name="Grigoriev I.V."/>
            <person name="Hibbett D.S."/>
            <person name="Martin F."/>
        </authorList>
    </citation>
    <scope>NUCLEOTIDE SEQUENCE [LARGE SCALE GENOMIC DNA]</scope>
    <source>
        <strain evidence="3">Foug A</strain>
    </source>
</reference>
<dbReference type="InterPro" id="IPR049233">
    <property type="entry name" value="DUF6830"/>
</dbReference>
<dbReference type="InParanoid" id="A0A0C3DHB5"/>
<sequence length="183" mass="20884">QSVPDCQLPFNHIQIWHKMRIQLRSSYDSKTLLPSQGLHASLASSTWPFGCYNHVIISSDGNNDWPHNGLLAHEVVELHLIFKPILGSQNPLSSMFFAYVLWFTTLPEDPHVGMHVLKQALWSTGERAGDIIPLLQIHSPVHLIPCFGQRVNSQLHSWSLNELSSSFWLNKHWTKELFHTCSS</sequence>
<evidence type="ECO:0000313" key="3">
    <source>
        <dbReference type="Proteomes" id="UP000053989"/>
    </source>
</evidence>
<dbReference type="EMBL" id="KN822134">
    <property type="protein sequence ID" value="KIM55476.1"/>
    <property type="molecule type" value="Genomic_DNA"/>
</dbReference>
<evidence type="ECO:0000313" key="2">
    <source>
        <dbReference type="EMBL" id="KIM55476.1"/>
    </source>
</evidence>
<dbReference type="Pfam" id="PF20722">
    <property type="entry name" value="DUF6830"/>
    <property type="match status" value="1"/>
</dbReference>
<evidence type="ECO:0000259" key="1">
    <source>
        <dbReference type="Pfam" id="PF20722"/>
    </source>
</evidence>
<proteinExistence type="predicted"/>
<dbReference type="AlphaFoldDB" id="A0A0C3DHB5"/>
<dbReference type="OrthoDB" id="3232986at2759"/>
<dbReference type="Proteomes" id="UP000053989">
    <property type="component" value="Unassembled WGS sequence"/>
</dbReference>
<protein>
    <recommendedName>
        <fullName evidence="1">DUF6830 domain-containing protein</fullName>
    </recommendedName>
</protein>
<reference evidence="2 3" key="1">
    <citation type="submission" date="2014-04" db="EMBL/GenBank/DDBJ databases">
        <authorList>
            <consortium name="DOE Joint Genome Institute"/>
            <person name="Kuo A."/>
            <person name="Kohler A."/>
            <person name="Nagy L.G."/>
            <person name="Floudas D."/>
            <person name="Copeland A."/>
            <person name="Barry K.W."/>
            <person name="Cichocki N."/>
            <person name="Veneault-Fourrey C."/>
            <person name="LaButti K."/>
            <person name="Lindquist E.A."/>
            <person name="Lipzen A."/>
            <person name="Lundell T."/>
            <person name="Morin E."/>
            <person name="Murat C."/>
            <person name="Sun H."/>
            <person name="Tunlid A."/>
            <person name="Henrissat B."/>
            <person name="Grigoriev I.V."/>
            <person name="Hibbett D.S."/>
            <person name="Martin F."/>
            <person name="Nordberg H.P."/>
            <person name="Cantor M.N."/>
            <person name="Hua S.X."/>
        </authorList>
    </citation>
    <scope>NUCLEOTIDE SEQUENCE [LARGE SCALE GENOMIC DNA]</scope>
    <source>
        <strain evidence="2 3">Foug A</strain>
    </source>
</reference>
<feature type="domain" description="DUF6830" evidence="1">
    <location>
        <begin position="2"/>
        <end position="77"/>
    </location>
</feature>
<organism evidence="2 3">
    <name type="scientific">Scleroderma citrinum Foug A</name>
    <dbReference type="NCBI Taxonomy" id="1036808"/>
    <lineage>
        <taxon>Eukaryota</taxon>
        <taxon>Fungi</taxon>
        <taxon>Dikarya</taxon>
        <taxon>Basidiomycota</taxon>
        <taxon>Agaricomycotina</taxon>
        <taxon>Agaricomycetes</taxon>
        <taxon>Agaricomycetidae</taxon>
        <taxon>Boletales</taxon>
        <taxon>Sclerodermatineae</taxon>
        <taxon>Sclerodermataceae</taxon>
        <taxon>Scleroderma</taxon>
    </lineage>
</organism>
<dbReference type="HOGENOM" id="CLU_006344_9_0_1"/>
<gene>
    <name evidence="2" type="ORF">SCLCIDRAFT_134643</name>
</gene>